<keyword evidence="1" id="KW-0812">Transmembrane</keyword>
<comment type="caution">
    <text evidence="2">The sequence shown here is derived from an EMBL/GenBank/DDBJ whole genome shotgun (WGS) entry which is preliminary data.</text>
</comment>
<keyword evidence="1" id="KW-1133">Transmembrane helix</keyword>
<dbReference type="Proteomes" id="UP000322499">
    <property type="component" value="Unassembled WGS sequence"/>
</dbReference>
<accession>A0A5S5CMD7</accession>
<feature type="transmembrane region" description="Helical" evidence="1">
    <location>
        <begin position="6"/>
        <end position="26"/>
    </location>
</feature>
<dbReference type="RefSeq" id="WP_166535120.1">
    <property type="nucleotide sequence ID" value="NZ_VNHW01000020.1"/>
</dbReference>
<reference evidence="2 3" key="1">
    <citation type="submission" date="2019-07" db="EMBL/GenBank/DDBJ databases">
        <title>Genomic Encyclopedia of Archaeal and Bacterial Type Strains, Phase II (KMG-II): from individual species to whole genera.</title>
        <authorList>
            <person name="Goeker M."/>
        </authorList>
    </citation>
    <scope>NUCLEOTIDE SEQUENCE [LARGE SCALE GENOMIC DNA]</scope>
    <source>
        <strain evidence="2 3">DSM 46842</strain>
    </source>
</reference>
<evidence type="ECO:0000313" key="2">
    <source>
        <dbReference type="EMBL" id="TYP82082.1"/>
    </source>
</evidence>
<evidence type="ECO:0000313" key="3">
    <source>
        <dbReference type="Proteomes" id="UP000322499"/>
    </source>
</evidence>
<evidence type="ECO:0000256" key="1">
    <source>
        <dbReference type="SAM" id="Phobius"/>
    </source>
</evidence>
<protein>
    <submittedName>
        <fullName evidence="2">Uncharacterized protein</fullName>
    </submittedName>
</protein>
<keyword evidence="3" id="KW-1185">Reference proteome</keyword>
<keyword evidence="1" id="KW-0472">Membrane</keyword>
<name>A0A5S5CMD7_9ACTN</name>
<gene>
    <name evidence="2" type="ORF">BD833_12066</name>
</gene>
<proteinExistence type="predicted"/>
<dbReference type="EMBL" id="VNHW01000020">
    <property type="protein sequence ID" value="TYP82082.1"/>
    <property type="molecule type" value="Genomic_DNA"/>
</dbReference>
<dbReference type="AlphaFoldDB" id="A0A5S5CMD7"/>
<sequence>MSFDTAQILGTTLPAAGAGLIGWLTYRLNSRKHRTDGAQQMIDQAQEERDKAWERADADRERMDALLANALSRIGGLEVRERVLLDYVAALRHHIDQRNEPPPPPWPDALTH</sequence>
<organism evidence="2 3">
    <name type="scientific">Blastococcus xanthinilyticus</name>
    <dbReference type="NCBI Taxonomy" id="1564164"/>
    <lineage>
        <taxon>Bacteria</taxon>
        <taxon>Bacillati</taxon>
        <taxon>Actinomycetota</taxon>
        <taxon>Actinomycetes</taxon>
        <taxon>Geodermatophilales</taxon>
        <taxon>Geodermatophilaceae</taxon>
        <taxon>Blastococcus</taxon>
    </lineage>
</organism>